<feature type="region of interest" description="Disordered" evidence="12">
    <location>
        <begin position="461"/>
        <end position="501"/>
    </location>
</feature>
<comment type="function">
    <text evidence="10">May be an inorganic phosphate cotransporter.</text>
</comment>
<keyword evidence="15" id="KW-1185">Reference proteome</keyword>
<dbReference type="GO" id="GO:0006814">
    <property type="term" value="P:sodium ion transport"/>
    <property type="evidence" value="ECO:0007669"/>
    <property type="project" value="UniProtKB-KW"/>
</dbReference>
<dbReference type="RefSeq" id="XP_026285901.1">
    <property type="nucleotide sequence ID" value="XM_026430116.2"/>
</dbReference>
<name>A0A6J1T5J3_FRAOC</name>
<dbReference type="PROSITE" id="PS50850">
    <property type="entry name" value="MFS"/>
    <property type="match status" value="1"/>
</dbReference>
<feature type="transmembrane region" description="Helical" evidence="13">
    <location>
        <begin position="29"/>
        <end position="53"/>
    </location>
</feature>
<evidence type="ECO:0000256" key="11">
    <source>
        <dbReference type="ARBA" id="ARBA00068450"/>
    </source>
</evidence>
<sequence length="501" mass="54351">MAENPGEPAPRGGETPETPRGFGRRHLQVLLLFLAIAMAYGIRINLSVALVSMTNEKRHDAYQVYDWAQSTRGTVLSSFFWGYSVMQVPGSMLVQRYGPRRFLLASIAGCSVLAILTPYAVSLGGVAVLITIRVAQGLLSGLVFPSSHNMLGRWTPPLERPRFTSMVYGGMSMGTVAAMAGAGLLCSSQLGWPSAFYVPGVMGLLWCILWFFLSADTPRQCKGITPEELAYIERSLGTSAISSKCVAKVPWKAILTSPPALSLLAVHCGQNFGHWMLLTEMPNFMKTELHFDIKKDGLFSALPYISLWLATFVVGWTAQRVNESGLLSLTASRKVFNSLAHWGSGLALLLLALTNPGPYGAVAMLTVAVTLESCIFAGFYVSHMDLSPNFGGALMGLSNGCGSVMGILAPLVVGVILGEKSEEEIVETWSRVFILTASTYFAGNLVYVLLCKAEVQPWNEPADKGQHEGKGEEGEDLQGATLPVDERDARPKKRWSWLCGR</sequence>
<keyword evidence="6 13" id="KW-1133">Transmembrane helix</keyword>
<evidence type="ECO:0000256" key="2">
    <source>
        <dbReference type="ARBA" id="ARBA00008586"/>
    </source>
</evidence>
<evidence type="ECO:0000256" key="13">
    <source>
        <dbReference type="SAM" id="Phobius"/>
    </source>
</evidence>
<organism evidence="15 16">
    <name type="scientific">Frankliniella occidentalis</name>
    <name type="common">Western flower thrips</name>
    <name type="synonym">Euthrips occidentalis</name>
    <dbReference type="NCBI Taxonomy" id="133901"/>
    <lineage>
        <taxon>Eukaryota</taxon>
        <taxon>Metazoa</taxon>
        <taxon>Ecdysozoa</taxon>
        <taxon>Arthropoda</taxon>
        <taxon>Hexapoda</taxon>
        <taxon>Insecta</taxon>
        <taxon>Pterygota</taxon>
        <taxon>Neoptera</taxon>
        <taxon>Paraneoptera</taxon>
        <taxon>Thysanoptera</taxon>
        <taxon>Terebrantia</taxon>
        <taxon>Thripoidea</taxon>
        <taxon>Thripidae</taxon>
        <taxon>Frankliniella</taxon>
    </lineage>
</organism>
<dbReference type="InterPro" id="IPR011701">
    <property type="entry name" value="MFS"/>
</dbReference>
<dbReference type="InterPro" id="IPR036259">
    <property type="entry name" value="MFS_trans_sf"/>
</dbReference>
<feature type="transmembrane region" description="Helical" evidence="13">
    <location>
        <begin position="361"/>
        <end position="381"/>
    </location>
</feature>
<dbReference type="Pfam" id="PF07690">
    <property type="entry name" value="MFS_1"/>
    <property type="match status" value="1"/>
</dbReference>
<comment type="similarity">
    <text evidence="2">Belongs to the major facilitator superfamily. Sodium/anion cotransporter family.</text>
</comment>
<dbReference type="GO" id="GO:0015293">
    <property type="term" value="F:symporter activity"/>
    <property type="evidence" value="ECO:0007669"/>
    <property type="project" value="UniProtKB-KW"/>
</dbReference>
<feature type="domain" description="Major facilitator superfamily (MFS) profile" evidence="14">
    <location>
        <begin position="27"/>
        <end position="455"/>
    </location>
</feature>
<dbReference type="OrthoDB" id="2985014at2759"/>
<evidence type="ECO:0000313" key="15">
    <source>
        <dbReference type="Proteomes" id="UP000504606"/>
    </source>
</evidence>
<evidence type="ECO:0000256" key="4">
    <source>
        <dbReference type="ARBA" id="ARBA00022692"/>
    </source>
</evidence>
<gene>
    <name evidence="16" type="primary">LOC113211665</name>
</gene>
<feature type="transmembrane region" description="Helical" evidence="13">
    <location>
        <begin position="102"/>
        <end position="120"/>
    </location>
</feature>
<feature type="transmembrane region" description="Helical" evidence="13">
    <location>
        <begin position="393"/>
        <end position="417"/>
    </location>
</feature>
<feature type="transmembrane region" description="Helical" evidence="13">
    <location>
        <begin position="298"/>
        <end position="318"/>
    </location>
</feature>
<dbReference type="KEGG" id="foc:113211665"/>
<dbReference type="GO" id="GO:0006820">
    <property type="term" value="P:monoatomic anion transport"/>
    <property type="evidence" value="ECO:0007669"/>
    <property type="project" value="TreeGrafter"/>
</dbReference>
<evidence type="ECO:0000256" key="1">
    <source>
        <dbReference type="ARBA" id="ARBA00004141"/>
    </source>
</evidence>
<evidence type="ECO:0000256" key="10">
    <source>
        <dbReference type="ARBA" id="ARBA00054632"/>
    </source>
</evidence>
<evidence type="ECO:0000256" key="7">
    <source>
        <dbReference type="ARBA" id="ARBA00023053"/>
    </source>
</evidence>
<feature type="transmembrane region" description="Helical" evidence="13">
    <location>
        <begin position="126"/>
        <end position="145"/>
    </location>
</feature>
<reference evidence="16" key="1">
    <citation type="submission" date="2025-08" db="UniProtKB">
        <authorList>
            <consortium name="RefSeq"/>
        </authorList>
    </citation>
    <scope>IDENTIFICATION</scope>
    <source>
        <tissue evidence="16">Whole organism</tissue>
    </source>
</reference>
<feature type="transmembrane region" description="Helical" evidence="13">
    <location>
        <begin position="166"/>
        <end position="190"/>
    </location>
</feature>
<evidence type="ECO:0000259" key="14">
    <source>
        <dbReference type="PROSITE" id="PS50850"/>
    </source>
</evidence>
<dbReference type="FunFam" id="1.20.1250.20:FF:000003">
    <property type="entry name" value="Solute carrier family 17 member 3"/>
    <property type="match status" value="1"/>
</dbReference>
<keyword evidence="7" id="KW-0915">Sodium</keyword>
<dbReference type="AlphaFoldDB" id="A0A6J1T5J3"/>
<evidence type="ECO:0000256" key="3">
    <source>
        <dbReference type="ARBA" id="ARBA00022448"/>
    </source>
</evidence>
<dbReference type="SUPFAM" id="SSF103473">
    <property type="entry name" value="MFS general substrate transporter"/>
    <property type="match status" value="1"/>
</dbReference>
<evidence type="ECO:0000256" key="9">
    <source>
        <dbReference type="ARBA" id="ARBA00023201"/>
    </source>
</evidence>
<comment type="subcellular location">
    <subcellularLocation>
        <location evidence="1">Membrane</location>
        <topology evidence="1">Multi-pass membrane protein</topology>
    </subcellularLocation>
</comment>
<dbReference type="InterPro" id="IPR050382">
    <property type="entry name" value="MFS_Na/Anion_cotransporter"/>
</dbReference>
<feature type="transmembrane region" description="Helical" evidence="13">
    <location>
        <begin position="196"/>
        <end position="213"/>
    </location>
</feature>
<dbReference type="FunFam" id="1.20.1250.20:FF:000144">
    <property type="entry name" value="Picot, isoform B"/>
    <property type="match status" value="1"/>
</dbReference>
<keyword evidence="8 13" id="KW-0472">Membrane</keyword>
<feature type="transmembrane region" description="Helical" evidence="13">
    <location>
        <begin position="429"/>
        <end position="450"/>
    </location>
</feature>
<evidence type="ECO:0000256" key="6">
    <source>
        <dbReference type="ARBA" id="ARBA00022989"/>
    </source>
</evidence>
<evidence type="ECO:0000313" key="16">
    <source>
        <dbReference type="RefSeq" id="XP_026285901.1"/>
    </source>
</evidence>
<dbReference type="GeneID" id="113211665"/>
<proteinExistence type="inferred from homology"/>
<evidence type="ECO:0000256" key="8">
    <source>
        <dbReference type="ARBA" id="ARBA00023136"/>
    </source>
</evidence>
<dbReference type="CDD" id="cd17318">
    <property type="entry name" value="MFS_SLC17"/>
    <property type="match status" value="1"/>
</dbReference>
<dbReference type="Proteomes" id="UP000504606">
    <property type="component" value="Unplaced"/>
</dbReference>
<dbReference type="PANTHER" id="PTHR11662:SF280">
    <property type="entry name" value="FI21844P1-RELATED"/>
    <property type="match status" value="1"/>
</dbReference>
<feature type="region of interest" description="Disordered" evidence="12">
    <location>
        <begin position="1"/>
        <end position="21"/>
    </location>
</feature>
<accession>A0A6J1T5J3</accession>
<evidence type="ECO:0000256" key="5">
    <source>
        <dbReference type="ARBA" id="ARBA00022847"/>
    </source>
</evidence>
<dbReference type="PANTHER" id="PTHR11662">
    <property type="entry name" value="SOLUTE CARRIER FAMILY 17"/>
    <property type="match status" value="1"/>
</dbReference>
<dbReference type="InterPro" id="IPR020846">
    <property type="entry name" value="MFS_dom"/>
</dbReference>
<dbReference type="Gene3D" id="1.20.1250.20">
    <property type="entry name" value="MFS general substrate transporter like domains"/>
    <property type="match status" value="2"/>
</dbReference>
<feature type="compositionally biased region" description="Basic and acidic residues" evidence="12">
    <location>
        <begin position="461"/>
        <end position="472"/>
    </location>
</feature>
<keyword evidence="9" id="KW-0739">Sodium transport</keyword>
<keyword evidence="4 13" id="KW-0812">Transmembrane</keyword>
<keyword evidence="3" id="KW-0813">Transport</keyword>
<protein>
    <recommendedName>
        <fullName evidence="11">Putative inorganic phosphate cotransporter</fullName>
    </recommendedName>
</protein>
<keyword evidence="5" id="KW-0769">Symport</keyword>
<keyword evidence="9" id="KW-0406">Ion transport</keyword>
<evidence type="ECO:0000256" key="12">
    <source>
        <dbReference type="SAM" id="MobiDB-lite"/>
    </source>
</evidence>
<dbReference type="GO" id="GO:0016020">
    <property type="term" value="C:membrane"/>
    <property type="evidence" value="ECO:0007669"/>
    <property type="project" value="UniProtKB-SubCell"/>
</dbReference>